<dbReference type="PANTHER" id="PTHR31313:SF81">
    <property type="entry name" value="TY1 ENHANCER ACTIVATOR"/>
    <property type="match status" value="1"/>
</dbReference>
<evidence type="ECO:0000256" key="1">
    <source>
        <dbReference type="ARBA" id="ARBA00004123"/>
    </source>
</evidence>
<evidence type="ECO:0000313" key="10">
    <source>
        <dbReference type="EMBL" id="KAJ1981770.1"/>
    </source>
</evidence>
<dbReference type="GO" id="GO:0000981">
    <property type="term" value="F:DNA-binding transcription factor activity, RNA polymerase II-specific"/>
    <property type="evidence" value="ECO:0007669"/>
    <property type="project" value="InterPro"/>
</dbReference>
<feature type="region of interest" description="Disordered" evidence="8">
    <location>
        <begin position="52"/>
        <end position="80"/>
    </location>
</feature>
<dbReference type="PROSITE" id="PS00463">
    <property type="entry name" value="ZN2_CY6_FUNGAL_1"/>
    <property type="match status" value="1"/>
</dbReference>
<protein>
    <recommendedName>
        <fullName evidence="9">Zn(2)-C6 fungal-type domain-containing protein</fullName>
    </recommendedName>
</protein>
<dbReference type="InterPro" id="IPR051615">
    <property type="entry name" value="Transcr_Regulatory_Elem"/>
</dbReference>
<name>A0A9W8B3P5_9FUNG</name>
<evidence type="ECO:0000256" key="6">
    <source>
        <dbReference type="ARBA" id="ARBA00023163"/>
    </source>
</evidence>
<comment type="caution">
    <text evidence="10">The sequence shown here is derived from an EMBL/GenBank/DDBJ whole genome shotgun (WGS) entry which is preliminary data.</text>
</comment>
<dbReference type="Pfam" id="PF00172">
    <property type="entry name" value="Zn_clus"/>
    <property type="match status" value="1"/>
</dbReference>
<dbReference type="PROSITE" id="PS50048">
    <property type="entry name" value="ZN2_CY6_FUNGAL_2"/>
    <property type="match status" value="1"/>
</dbReference>
<dbReference type="EMBL" id="JANBQB010000112">
    <property type="protein sequence ID" value="KAJ1981770.1"/>
    <property type="molecule type" value="Genomic_DNA"/>
</dbReference>
<comment type="subcellular location">
    <subcellularLocation>
        <location evidence="1">Nucleus</location>
    </subcellularLocation>
</comment>
<keyword evidence="4" id="KW-0805">Transcription regulation</keyword>
<keyword evidence="2" id="KW-0479">Metal-binding</keyword>
<gene>
    <name evidence="10" type="ORF">H4R34_001942</name>
</gene>
<dbReference type="GO" id="GO:0003677">
    <property type="term" value="F:DNA binding"/>
    <property type="evidence" value="ECO:0007669"/>
    <property type="project" value="UniProtKB-KW"/>
</dbReference>
<dbReference type="PANTHER" id="PTHR31313">
    <property type="entry name" value="TY1 ENHANCER ACTIVATOR"/>
    <property type="match status" value="1"/>
</dbReference>
<dbReference type="InterPro" id="IPR001138">
    <property type="entry name" value="Zn2Cys6_DnaBD"/>
</dbReference>
<evidence type="ECO:0000259" key="9">
    <source>
        <dbReference type="PROSITE" id="PS50048"/>
    </source>
</evidence>
<keyword evidence="3" id="KW-0862">Zinc</keyword>
<evidence type="ECO:0000313" key="11">
    <source>
        <dbReference type="Proteomes" id="UP001151582"/>
    </source>
</evidence>
<dbReference type="GO" id="GO:0005634">
    <property type="term" value="C:nucleus"/>
    <property type="evidence" value="ECO:0007669"/>
    <property type="project" value="UniProtKB-SubCell"/>
</dbReference>
<keyword evidence="7" id="KW-0539">Nucleus</keyword>
<dbReference type="SMART" id="SM00066">
    <property type="entry name" value="GAL4"/>
    <property type="match status" value="1"/>
</dbReference>
<keyword evidence="6" id="KW-0804">Transcription</keyword>
<evidence type="ECO:0000256" key="2">
    <source>
        <dbReference type="ARBA" id="ARBA00022723"/>
    </source>
</evidence>
<evidence type="ECO:0000256" key="5">
    <source>
        <dbReference type="ARBA" id="ARBA00023125"/>
    </source>
</evidence>
<evidence type="ECO:0000256" key="3">
    <source>
        <dbReference type="ARBA" id="ARBA00022833"/>
    </source>
</evidence>
<dbReference type="Proteomes" id="UP001151582">
    <property type="component" value="Unassembled WGS sequence"/>
</dbReference>
<keyword evidence="11" id="KW-1185">Reference proteome</keyword>
<accession>A0A9W8B3P5</accession>
<dbReference type="SUPFAM" id="SSF57701">
    <property type="entry name" value="Zn2/Cys6 DNA-binding domain"/>
    <property type="match status" value="1"/>
</dbReference>
<proteinExistence type="predicted"/>
<dbReference type="GO" id="GO:0008270">
    <property type="term" value="F:zinc ion binding"/>
    <property type="evidence" value="ECO:0007669"/>
    <property type="project" value="InterPro"/>
</dbReference>
<keyword evidence="5" id="KW-0238">DNA-binding</keyword>
<reference evidence="10" key="1">
    <citation type="submission" date="2022-07" db="EMBL/GenBank/DDBJ databases">
        <title>Phylogenomic reconstructions and comparative analyses of Kickxellomycotina fungi.</title>
        <authorList>
            <person name="Reynolds N.K."/>
            <person name="Stajich J.E."/>
            <person name="Barry K."/>
            <person name="Grigoriev I.V."/>
            <person name="Crous P."/>
            <person name="Smith M.E."/>
        </authorList>
    </citation>
    <scope>NUCLEOTIDE SEQUENCE</scope>
    <source>
        <strain evidence="10">RSA 567</strain>
    </source>
</reference>
<dbReference type="AlphaFoldDB" id="A0A9W8B3P5"/>
<feature type="domain" description="Zn(2)-C6 fungal-type" evidence="9">
    <location>
        <begin position="17"/>
        <end position="47"/>
    </location>
</feature>
<organism evidence="10 11">
    <name type="scientific">Dimargaris verticillata</name>
    <dbReference type="NCBI Taxonomy" id="2761393"/>
    <lineage>
        <taxon>Eukaryota</taxon>
        <taxon>Fungi</taxon>
        <taxon>Fungi incertae sedis</taxon>
        <taxon>Zoopagomycota</taxon>
        <taxon>Kickxellomycotina</taxon>
        <taxon>Dimargaritomycetes</taxon>
        <taxon>Dimargaritales</taxon>
        <taxon>Dimargaritaceae</taxon>
        <taxon>Dimargaris</taxon>
    </lineage>
</organism>
<dbReference type="Gene3D" id="4.10.240.10">
    <property type="entry name" value="Zn(2)-C6 fungal-type DNA-binding domain"/>
    <property type="match status" value="1"/>
</dbReference>
<dbReference type="CDD" id="cd00067">
    <property type="entry name" value="GAL4"/>
    <property type="match status" value="1"/>
</dbReference>
<evidence type="ECO:0000256" key="4">
    <source>
        <dbReference type="ARBA" id="ARBA00023015"/>
    </source>
</evidence>
<sequence>MNHNPGDTSTQGRLLRSCDRCRRLKKKCDGLKSSCTRCAKALTECNYRPRARWQPKSDNEPDLPKPSGARGVESTARQRRKRVEKFKTLQYQVKNLEMRYAQIQSTVQYGPPVHGLTLATTSSPLAVAQQVVSYAAPAASVITEPVPLTITTLSSSPSTSSISSASITHTPPSLTPGAFAHSNGLPLTNAWLDAASFQSMDGLGLMAPNQDDPTLFKDNQYNHLSDFTLMLCPRSIPTSSTEANPYLSLLNHPYLNSNASSL</sequence>
<dbReference type="OrthoDB" id="10360098at2759"/>
<evidence type="ECO:0000256" key="8">
    <source>
        <dbReference type="SAM" id="MobiDB-lite"/>
    </source>
</evidence>
<evidence type="ECO:0000256" key="7">
    <source>
        <dbReference type="ARBA" id="ARBA00023242"/>
    </source>
</evidence>
<dbReference type="InterPro" id="IPR036864">
    <property type="entry name" value="Zn2-C6_fun-type_DNA-bd_sf"/>
</dbReference>